<evidence type="ECO:0000313" key="3">
    <source>
        <dbReference type="Proteomes" id="UP000011081"/>
    </source>
</evidence>
<dbReference type="RefSeq" id="XP_008073462.1">
    <property type="nucleotide sequence ID" value="XM_008075271.1"/>
</dbReference>
<reference evidence="3" key="1">
    <citation type="submission" date="2011-03" db="EMBL/GenBank/DDBJ databases">
        <title>The genome sequence of Vavraia culicis strain floridensis.</title>
        <authorList>
            <consortium name="The Broad Institute Genome Sequencing Platform"/>
            <person name="Cuomo C."/>
            <person name="Becnel J."/>
            <person name="Sanscrainte N."/>
            <person name="Young S.K."/>
            <person name="Zeng Q."/>
            <person name="Gargeya S."/>
            <person name="Fitzgerald M."/>
            <person name="Haas B."/>
            <person name="Abouelleil A."/>
            <person name="Alvarado L."/>
            <person name="Arachchi H.M."/>
            <person name="Berlin A."/>
            <person name="Chapman S.B."/>
            <person name="Gearin G."/>
            <person name="Goldberg J."/>
            <person name="Griggs A."/>
            <person name="Gujja S."/>
            <person name="Hansen M."/>
            <person name="Heiman D."/>
            <person name="Howarth C."/>
            <person name="Larimer J."/>
            <person name="Lui A."/>
            <person name="MacDonald P.J.P."/>
            <person name="McCowen C."/>
            <person name="Montmayeur A."/>
            <person name="Murphy C."/>
            <person name="Neiman D."/>
            <person name="Pearson M."/>
            <person name="Priest M."/>
            <person name="Roberts A."/>
            <person name="Saif S."/>
            <person name="Shea T."/>
            <person name="Sisk P."/>
            <person name="Stolte C."/>
            <person name="Sykes S."/>
            <person name="Wortman J."/>
            <person name="Nusbaum C."/>
            <person name="Birren B."/>
        </authorList>
    </citation>
    <scope>NUCLEOTIDE SEQUENCE [LARGE SCALE GENOMIC DNA]</scope>
    <source>
        <strain evidence="3">floridensis</strain>
    </source>
</reference>
<proteinExistence type="predicted"/>
<accession>L2GWG8</accession>
<sequence>MTFIIVHKMKKTSVILNTKRVKPSEAYELGPSKLIKMVRLHLMLFISISVITLSYAVGKKTSLRYIRLIIKNSVSKLFRAFFKGRAMSSIRLHNNNKLACKLQPLRN</sequence>
<dbReference type="VEuPathDB" id="MicrosporidiaDB:VCUG_00439"/>
<keyword evidence="1" id="KW-0472">Membrane</keyword>
<dbReference type="AlphaFoldDB" id="L2GWG8"/>
<feature type="transmembrane region" description="Helical" evidence="1">
    <location>
        <begin position="38"/>
        <end position="58"/>
    </location>
</feature>
<protein>
    <submittedName>
        <fullName evidence="2">Uncharacterized protein</fullName>
    </submittedName>
</protein>
<evidence type="ECO:0000313" key="2">
    <source>
        <dbReference type="EMBL" id="ELA48016.1"/>
    </source>
</evidence>
<dbReference type="InParanoid" id="L2GWG8"/>
<organism evidence="2 3">
    <name type="scientific">Vavraia culicis (isolate floridensis)</name>
    <name type="common">Microsporidian parasite</name>
    <dbReference type="NCBI Taxonomy" id="948595"/>
    <lineage>
        <taxon>Eukaryota</taxon>
        <taxon>Fungi</taxon>
        <taxon>Fungi incertae sedis</taxon>
        <taxon>Microsporidia</taxon>
        <taxon>Pleistophoridae</taxon>
        <taxon>Vavraia</taxon>
    </lineage>
</organism>
<keyword evidence="1" id="KW-1133">Transmembrane helix</keyword>
<evidence type="ECO:0000256" key="1">
    <source>
        <dbReference type="SAM" id="Phobius"/>
    </source>
</evidence>
<dbReference type="HOGENOM" id="CLU_2211956_0_0_1"/>
<dbReference type="GeneID" id="19878326"/>
<gene>
    <name evidence="2" type="ORF">VCUG_00439</name>
</gene>
<dbReference type="Proteomes" id="UP000011081">
    <property type="component" value="Unassembled WGS sequence"/>
</dbReference>
<dbReference type="EMBL" id="GL877408">
    <property type="protein sequence ID" value="ELA48016.1"/>
    <property type="molecule type" value="Genomic_DNA"/>
</dbReference>
<name>L2GWG8_VAVCU</name>
<keyword evidence="1" id="KW-0812">Transmembrane</keyword>
<keyword evidence="3" id="KW-1185">Reference proteome</keyword>